<feature type="chain" id="PRO_5001586150" evidence="1">
    <location>
        <begin position="22"/>
        <end position="449"/>
    </location>
</feature>
<dbReference type="HOGENOM" id="CLU_047119_0_0_10"/>
<protein>
    <submittedName>
        <fullName evidence="2">TPR domain protein</fullName>
    </submittedName>
</protein>
<dbReference type="eggNOG" id="COG0457">
    <property type="taxonomic scope" value="Bacteria"/>
</dbReference>
<evidence type="ECO:0000313" key="2">
    <source>
        <dbReference type="EMBL" id="CDN31607.1"/>
    </source>
</evidence>
<name>A0A060R890_9BACT</name>
<dbReference type="InterPro" id="IPR011990">
    <property type="entry name" value="TPR-like_helical_dom_sf"/>
</dbReference>
<dbReference type="AlphaFoldDB" id="A0A060R890"/>
<dbReference type="SMART" id="SM00028">
    <property type="entry name" value="TPR"/>
    <property type="match status" value="3"/>
</dbReference>
<dbReference type="STRING" id="1433126.BN938_1520"/>
<dbReference type="Gene3D" id="1.25.40.10">
    <property type="entry name" value="Tetratricopeptide repeat domain"/>
    <property type="match status" value="2"/>
</dbReference>
<evidence type="ECO:0000256" key="1">
    <source>
        <dbReference type="SAM" id="SignalP"/>
    </source>
</evidence>
<dbReference type="SUPFAM" id="SSF48452">
    <property type="entry name" value="TPR-like"/>
    <property type="match status" value="1"/>
</dbReference>
<dbReference type="EMBL" id="HG934468">
    <property type="protein sequence ID" value="CDN31607.1"/>
    <property type="molecule type" value="Genomic_DNA"/>
</dbReference>
<sequence length="449" mass="50789">MKNRLLALSIAIIAATTLASAQGIDYSDPKYAKYGDTPAEREANILMYNRMDDAFKMKAYDEAINYINTLIERAPKASANLYIRGAEIYRGKLQRSTSKVDRLKYLDSIVIIMDKRIEAFGDHPTQGAKDIRQKKARIFYEFAPAETERAAKYFNEAILEAGNEVDPELVAVYFNMLTESFKVDMITLEDYMEAYQKLTELLKQEPNDNTEKVVGQVEGMFVTSGAANCENIEKLFKPKYDATPDDMDLMRKILGLFDRGKCPAGDFQLAVLEKYYKLDPKPEFAAMLASAYESRQNYTKALEYVQIAIENEKDSKQKANHLMRAVLAYTGMGNHSQAAKLCREVIAIDDTKPLAYLILANAMASGVNQACSDFERVASYWLIVDAYRNALKYFENDPEQTATINKQIAAYTANFPKQEDIFMLGLELGNSYNVNCGWISGRTTIRKKP</sequence>
<dbReference type="Proteomes" id="UP000027616">
    <property type="component" value="Chromosome I"/>
</dbReference>
<dbReference type="InterPro" id="IPR019734">
    <property type="entry name" value="TPR_rpt"/>
</dbReference>
<reference evidence="2 3" key="1">
    <citation type="journal article" date="2015" name="Genome Announc.">
        <title>Complete Genome Sequence of the Novel Leech Symbiont Mucinivorans hirudinis M3T.</title>
        <authorList>
            <person name="Nelson M.C."/>
            <person name="Bomar L."/>
            <person name="Graf J."/>
        </authorList>
    </citation>
    <scope>NUCLEOTIDE SEQUENCE [LARGE SCALE GENOMIC DNA]</scope>
    <source>
        <strain evidence="3">M3</strain>
    </source>
</reference>
<organism evidence="2 3">
    <name type="scientific">Mucinivorans hirudinis</name>
    <dbReference type="NCBI Taxonomy" id="1433126"/>
    <lineage>
        <taxon>Bacteria</taxon>
        <taxon>Pseudomonadati</taxon>
        <taxon>Bacteroidota</taxon>
        <taxon>Bacteroidia</taxon>
        <taxon>Bacteroidales</taxon>
        <taxon>Rikenellaceae</taxon>
        <taxon>Mucinivorans</taxon>
    </lineage>
</organism>
<proteinExistence type="predicted"/>
<accession>A0A060R890</accession>
<keyword evidence="1" id="KW-0732">Signal</keyword>
<dbReference type="OrthoDB" id="1522899at2"/>
<dbReference type="KEGG" id="rbc:BN938_1520"/>
<keyword evidence="3" id="KW-1185">Reference proteome</keyword>
<evidence type="ECO:0000313" key="3">
    <source>
        <dbReference type="Proteomes" id="UP000027616"/>
    </source>
</evidence>
<gene>
    <name evidence="2" type="ORF">BN938_1520</name>
</gene>
<feature type="signal peptide" evidence="1">
    <location>
        <begin position="1"/>
        <end position="21"/>
    </location>
</feature>